<dbReference type="PATRIC" id="fig|33036.3.peg.1699"/>
<accession>A0A133KB32</accession>
<sequence length="215" mass="25368">MKERLKEFSITCPKCKHSFKEELNTAVFDSSSEREEILAGDFAKLSCPICGKDFILNYRFVYTDNGYKYMIINDPDFCDIKNRIALRSSFKLLDKLRKNEAQKFNVILTTDIKDLREKIIILEDGLSIRAIELMKYMLLEADDLSLGHDDVVSFRFTNDKDFEIQTKGGDMMKLPFPREVYDRVYDQYKDYFEEKIELVDKAWAFDLLKNIKSHE</sequence>
<evidence type="ECO:0000259" key="1">
    <source>
        <dbReference type="Pfam" id="PF14353"/>
    </source>
</evidence>
<dbReference type="Proteomes" id="UP000070383">
    <property type="component" value="Unassembled WGS sequence"/>
</dbReference>
<dbReference type="RefSeq" id="WP_060929838.1">
    <property type="nucleotide sequence ID" value="NZ_KQ955289.1"/>
</dbReference>
<organism evidence="2 3">
    <name type="scientific">Anaerococcus tetradius</name>
    <dbReference type="NCBI Taxonomy" id="33036"/>
    <lineage>
        <taxon>Bacteria</taxon>
        <taxon>Bacillati</taxon>
        <taxon>Bacillota</taxon>
        <taxon>Tissierellia</taxon>
        <taxon>Tissierellales</taxon>
        <taxon>Peptoniphilaceae</taxon>
        <taxon>Anaerococcus</taxon>
    </lineage>
</organism>
<comment type="caution">
    <text evidence="2">The sequence shown here is derived from an EMBL/GenBank/DDBJ whole genome shotgun (WGS) entry which is preliminary data.</text>
</comment>
<proteinExistence type="predicted"/>
<name>A0A133KB32_9FIRM</name>
<dbReference type="EMBL" id="LRPM01000071">
    <property type="protein sequence ID" value="KWZ76763.1"/>
    <property type="molecule type" value="Genomic_DNA"/>
</dbReference>
<dbReference type="InterPro" id="IPR025682">
    <property type="entry name" value="CpXC_dom"/>
</dbReference>
<dbReference type="Pfam" id="PF14353">
    <property type="entry name" value="CpXC"/>
    <property type="match status" value="1"/>
</dbReference>
<gene>
    <name evidence="2" type="ORF">HMPREF3200_01716</name>
</gene>
<dbReference type="AlphaFoldDB" id="A0A133KB32"/>
<keyword evidence="3" id="KW-1185">Reference proteome</keyword>
<dbReference type="OrthoDB" id="9784124at2"/>
<reference evidence="3" key="1">
    <citation type="submission" date="2016-01" db="EMBL/GenBank/DDBJ databases">
        <authorList>
            <person name="Mitreva M."/>
            <person name="Pepin K.H."/>
            <person name="Mihindukulasuriya K.A."/>
            <person name="Fulton R."/>
            <person name="Fronick C."/>
            <person name="O'Laughlin M."/>
            <person name="Miner T."/>
            <person name="Herter B."/>
            <person name="Rosa B.A."/>
            <person name="Cordes M."/>
            <person name="Tomlinson C."/>
            <person name="Wollam A."/>
            <person name="Palsikar V.B."/>
            <person name="Mardis E.R."/>
            <person name="Wilson R.K."/>
        </authorList>
    </citation>
    <scope>NUCLEOTIDE SEQUENCE [LARGE SCALE GENOMIC DNA]</scope>
    <source>
        <strain evidence="3">MJR8151</strain>
    </source>
</reference>
<protein>
    <recommendedName>
        <fullName evidence="1">CpXC domain-containing protein</fullName>
    </recommendedName>
</protein>
<feature type="domain" description="CpXC" evidence="1">
    <location>
        <begin position="10"/>
        <end position="135"/>
    </location>
</feature>
<dbReference type="STRING" id="33036.HMPREF3200_01716"/>
<evidence type="ECO:0000313" key="2">
    <source>
        <dbReference type="EMBL" id="KWZ76763.1"/>
    </source>
</evidence>
<evidence type="ECO:0000313" key="3">
    <source>
        <dbReference type="Proteomes" id="UP000070383"/>
    </source>
</evidence>